<dbReference type="Pfam" id="PF18052">
    <property type="entry name" value="Rx_N"/>
    <property type="match status" value="1"/>
</dbReference>
<evidence type="ECO:0000259" key="10">
    <source>
        <dbReference type="Pfam" id="PF23559"/>
    </source>
</evidence>
<dbReference type="SUPFAM" id="SSF52540">
    <property type="entry name" value="P-loop containing nucleoside triphosphate hydrolases"/>
    <property type="match status" value="1"/>
</dbReference>
<feature type="domain" description="R13L1/DRL21-like LRR repeat region" evidence="11">
    <location>
        <begin position="704"/>
        <end position="831"/>
    </location>
</feature>
<dbReference type="GO" id="GO:0006952">
    <property type="term" value="P:defense response"/>
    <property type="evidence" value="ECO:0007669"/>
    <property type="project" value="UniProtKB-KW"/>
</dbReference>
<dbReference type="Gene3D" id="1.20.5.4130">
    <property type="match status" value="1"/>
</dbReference>
<feature type="region of interest" description="Disordered" evidence="7">
    <location>
        <begin position="90"/>
        <end position="111"/>
    </location>
</feature>
<organism evidence="12 13">
    <name type="scientific">Centaurea solstitialis</name>
    <name type="common">yellow star-thistle</name>
    <dbReference type="NCBI Taxonomy" id="347529"/>
    <lineage>
        <taxon>Eukaryota</taxon>
        <taxon>Viridiplantae</taxon>
        <taxon>Streptophyta</taxon>
        <taxon>Embryophyta</taxon>
        <taxon>Tracheophyta</taxon>
        <taxon>Spermatophyta</taxon>
        <taxon>Magnoliopsida</taxon>
        <taxon>eudicotyledons</taxon>
        <taxon>Gunneridae</taxon>
        <taxon>Pentapetalae</taxon>
        <taxon>asterids</taxon>
        <taxon>campanulids</taxon>
        <taxon>Asterales</taxon>
        <taxon>Asteraceae</taxon>
        <taxon>Carduoideae</taxon>
        <taxon>Cardueae</taxon>
        <taxon>Centaureinae</taxon>
        <taxon>Centaurea</taxon>
    </lineage>
</organism>
<sequence>MDVAQIIFISDLLRKLASPDLIKLARSEGISSELDKWKNSLFQIQGVLPDAEQKQITQQAVKNWLHKIQDLAYDIDDVLDDLATEVIRRKEARSRSRSSSSSSSSSSSDKVLKMFPTLRTIFTPPHTIKYGRKMTSKLDEISTGLNDLVGLQKSLGLVVKDVGRPIRQLEETPLALYHDDDDDSKVIIGREGDKQALLGMLLGKEQPTNENFSTISIVGMGGIGKTTLARALFDDYKVMDHFDIMAWVCVSDPFDVYSISKTIFQSIDGRNIDFADLFLLQVALRDKLSGKRFLFVLDDVWSEDVRKWELLQRPLVVGAHGSKIVVTTRSTRVASVMNSFQTYCLEVLPKEDAMSLFTRYALGGRNFDSHPSFESYGKRIVDKCGGLPLALRMIGSLLRKKTHHEWGEVLNSERWNLHNGSGILSALKLSYLDLPPHLKRLFAYCSLFSKDDMFDMNELVLLWMAEGFLNGSKSMERLGRKYFKELESRSFFQPSTKEQSRYVMHDLIRDLATSVASDFFLRMDDTMDMYDMNFEKIHHVSFIGKSYGTYRRFKELPKARHLRTFLALPVSLDQSLHCLSDYDVVELLPRLPFLRVLSLSHHSITKIPESIGSLKHIRYLNFSKTCIKRLPEQVCHLHNLQSLLVRGCRELSSLPVSFVKLVNLRHFDNSYTPRLNKMPLGIGGLTSLQTLPKVIIEEANGFKISELKGLSDLQGRLSIRGLDKVKDQIQAKDANLQQKQGLDILELRWSHVFDDSRDETIEYDVLGGLRPHDELKNLEILFYGGMKFPSWVGDPSFDQLREVTLCGCRSCTHLPTLGRLGSLEVLRLDDMRRLEKWSSSVGGNSGTGGSFRRLHEIYIRGCPKLYDVSIGLIPSLGVLNIEGCSQEVLGGLLGVSSSIIRLTIRNIKGLTQLHGEVLEHLGKLETLWIKGCDELKYLWESESEACKFLKSLRKLEVSCCEMLVSLGEKEVNLGVNMESVREVILYGCKTLKSYNCPNRVERLEIWDCGSMTSLTFSELPSSLKFLHMGRCDSLRSFLKGSFVHLRTLKIEYCNHLESFAFEGLQSLASLEELEIHDCPSIDYSFPSGLWPPKLRTLRIGSLNKPLLAWGLQSYPTSLVHLRLYGENSGVVSFAAEAEEVKNSSDTTSSVFFLPPSLSVLEIDGFEDLESVSKCLQHLTCLEKFYIRSCPKLKDLPEPTSTLTVSVIDGQDGTKLSVPRLAQHGTEQEFTVPRLVRHGTGQKLGQGTSRALSLQQLVLQLTIACDTSTLTSTRATFCTCFAGQVMLDFQHLDPKNSCIAQVYGAAHKMSLSNGHTTELTSYIYSDYNVQIVFMEIWQISNHRSANRSQPRSRLNRIDFVPMTFLDLAVHRCISMDQKKLEGFEVRLVKKMAMAVEKKKKQRRGFNAVYLFSSLYSLYLIQFNEKKL</sequence>
<evidence type="ECO:0000256" key="3">
    <source>
        <dbReference type="ARBA" id="ARBA00022737"/>
    </source>
</evidence>
<dbReference type="InterPro" id="IPR058922">
    <property type="entry name" value="WHD_DRP"/>
</dbReference>
<dbReference type="Pfam" id="PF23559">
    <property type="entry name" value="WHD_DRP"/>
    <property type="match status" value="1"/>
</dbReference>
<evidence type="ECO:0000259" key="11">
    <source>
        <dbReference type="Pfam" id="PF25019"/>
    </source>
</evidence>
<dbReference type="Pfam" id="PF13855">
    <property type="entry name" value="LRR_8"/>
    <property type="match status" value="1"/>
</dbReference>
<dbReference type="GO" id="GO:0043531">
    <property type="term" value="F:ADP binding"/>
    <property type="evidence" value="ECO:0007669"/>
    <property type="project" value="InterPro"/>
</dbReference>
<dbReference type="InterPro" id="IPR042197">
    <property type="entry name" value="Apaf_helical"/>
</dbReference>
<protein>
    <recommendedName>
        <fullName evidence="14">Disease resistance RPP13-like protein 1</fullName>
    </recommendedName>
</protein>
<dbReference type="InterPro" id="IPR027417">
    <property type="entry name" value="P-loop_NTPase"/>
</dbReference>
<reference evidence="12" key="1">
    <citation type="submission" date="2023-03" db="EMBL/GenBank/DDBJ databases">
        <title>Chromosome-scale reference genome and RAD-based genetic map of yellow starthistle (Centaurea solstitialis) reveal putative structural variation and QTLs associated with invader traits.</title>
        <authorList>
            <person name="Reatini B."/>
            <person name="Cang F.A."/>
            <person name="Jiang Q."/>
            <person name="Mckibben M.T.W."/>
            <person name="Barker M.S."/>
            <person name="Rieseberg L.H."/>
            <person name="Dlugosch K.M."/>
        </authorList>
    </citation>
    <scope>NUCLEOTIDE SEQUENCE</scope>
    <source>
        <strain evidence="12">CAN-66</strain>
        <tissue evidence="12">Leaf</tissue>
    </source>
</reference>
<dbReference type="FunFam" id="3.40.50.300:FF:001091">
    <property type="entry name" value="Probable disease resistance protein At1g61300"/>
    <property type="match status" value="1"/>
</dbReference>
<dbReference type="InterPro" id="IPR032675">
    <property type="entry name" value="LRR_dom_sf"/>
</dbReference>
<keyword evidence="3" id="KW-0677">Repeat</keyword>
<dbReference type="EMBL" id="JARYMX010000004">
    <property type="protein sequence ID" value="KAJ9550541.1"/>
    <property type="molecule type" value="Genomic_DNA"/>
</dbReference>
<dbReference type="Gene3D" id="3.40.50.300">
    <property type="entry name" value="P-loop containing nucleotide triphosphate hydrolases"/>
    <property type="match status" value="1"/>
</dbReference>
<dbReference type="Gene3D" id="3.80.10.10">
    <property type="entry name" value="Ribonuclease Inhibitor"/>
    <property type="match status" value="4"/>
</dbReference>
<proteinExistence type="inferred from homology"/>
<feature type="domain" description="Disease resistance N-terminal" evidence="9">
    <location>
        <begin position="8"/>
        <end position="98"/>
    </location>
</feature>
<evidence type="ECO:0000256" key="2">
    <source>
        <dbReference type="ARBA" id="ARBA00022614"/>
    </source>
</evidence>
<name>A0AA38T8K8_9ASTR</name>
<dbReference type="InterPro" id="IPR041118">
    <property type="entry name" value="Rx_N"/>
</dbReference>
<evidence type="ECO:0008006" key="14">
    <source>
        <dbReference type="Google" id="ProtNLM"/>
    </source>
</evidence>
<dbReference type="PANTHER" id="PTHR36766:SF61">
    <property type="entry name" value="NB-ARC DOMAIN DISEASE RESISTANCE PROTEIN"/>
    <property type="match status" value="1"/>
</dbReference>
<dbReference type="GO" id="GO:0005524">
    <property type="term" value="F:ATP binding"/>
    <property type="evidence" value="ECO:0007669"/>
    <property type="project" value="UniProtKB-KW"/>
</dbReference>
<evidence type="ECO:0000256" key="5">
    <source>
        <dbReference type="ARBA" id="ARBA00022821"/>
    </source>
</evidence>
<evidence type="ECO:0000313" key="12">
    <source>
        <dbReference type="EMBL" id="KAJ9550541.1"/>
    </source>
</evidence>
<dbReference type="GO" id="GO:0051707">
    <property type="term" value="P:response to other organism"/>
    <property type="evidence" value="ECO:0007669"/>
    <property type="project" value="UniProtKB-ARBA"/>
</dbReference>
<dbReference type="Gene3D" id="1.10.10.10">
    <property type="entry name" value="Winged helix-like DNA-binding domain superfamily/Winged helix DNA-binding domain"/>
    <property type="match status" value="1"/>
</dbReference>
<dbReference type="Gene3D" id="1.10.8.430">
    <property type="entry name" value="Helical domain of apoptotic protease-activating factors"/>
    <property type="match status" value="1"/>
</dbReference>
<dbReference type="Pfam" id="PF25019">
    <property type="entry name" value="LRR_R13L1-DRL21"/>
    <property type="match status" value="1"/>
</dbReference>
<dbReference type="InterPro" id="IPR036388">
    <property type="entry name" value="WH-like_DNA-bd_sf"/>
</dbReference>
<evidence type="ECO:0000256" key="4">
    <source>
        <dbReference type="ARBA" id="ARBA00022741"/>
    </source>
</evidence>
<comment type="similarity">
    <text evidence="1">Belongs to the disease resistance NB-LRR family.</text>
</comment>
<keyword evidence="2" id="KW-0433">Leucine-rich repeat</keyword>
<dbReference type="PRINTS" id="PR00364">
    <property type="entry name" value="DISEASERSIST"/>
</dbReference>
<evidence type="ECO:0000256" key="1">
    <source>
        <dbReference type="ARBA" id="ARBA00008894"/>
    </source>
</evidence>
<accession>A0AA38T8K8</accession>
<dbReference type="InterPro" id="IPR056789">
    <property type="entry name" value="LRR_R13L1-DRL21"/>
</dbReference>
<feature type="domain" description="Disease resistance protein winged helix" evidence="10">
    <location>
        <begin position="447"/>
        <end position="512"/>
    </location>
</feature>
<evidence type="ECO:0000256" key="7">
    <source>
        <dbReference type="SAM" id="MobiDB-lite"/>
    </source>
</evidence>
<feature type="domain" description="NB-ARC" evidence="8">
    <location>
        <begin position="196"/>
        <end position="361"/>
    </location>
</feature>
<keyword evidence="13" id="KW-1185">Reference proteome</keyword>
<keyword evidence="6" id="KW-0067">ATP-binding</keyword>
<dbReference type="SUPFAM" id="SSF52058">
    <property type="entry name" value="L domain-like"/>
    <property type="match status" value="1"/>
</dbReference>
<dbReference type="InterPro" id="IPR002182">
    <property type="entry name" value="NB-ARC"/>
</dbReference>
<evidence type="ECO:0000259" key="9">
    <source>
        <dbReference type="Pfam" id="PF18052"/>
    </source>
</evidence>
<dbReference type="Proteomes" id="UP001172457">
    <property type="component" value="Chromosome 4"/>
</dbReference>
<feature type="compositionally biased region" description="Low complexity" evidence="7">
    <location>
        <begin position="97"/>
        <end position="108"/>
    </location>
</feature>
<evidence type="ECO:0000256" key="6">
    <source>
        <dbReference type="ARBA" id="ARBA00022840"/>
    </source>
</evidence>
<gene>
    <name evidence="12" type="ORF">OSB04_014586</name>
</gene>
<dbReference type="Pfam" id="PF00931">
    <property type="entry name" value="NB-ARC"/>
    <property type="match status" value="1"/>
</dbReference>
<keyword evidence="5" id="KW-0611">Plant defense</keyword>
<dbReference type="PANTHER" id="PTHR36766">
    <property type="entry name" value="PLANT BROAD-SPECTRUM MILDEW RESISTANCE PROTEIN RPW8"/>
    <property type="match status" value="1"/>
</dbReference>
<comment type="caution">
    <text evidence="12">The sequence shown here is derived from an EMBL/GenBank/DDBJ whole genome shotgun (WGS) entry which is preliminary data.</text>
</comment>
<dbReference type="InterPro" id="IPR001611">
    <property type="entry name" value="Leu-rich_rpt"/>
</dbReference>
<evidence type="ECO:0000259" key="8">
    <source>
        <dbReference type="Pfam" id="PF00931"/>
    </source>
</evidence>
<dbReference type="SUPFAM" id="SSF52047">
    <property type="entry name" value="RNI-like"/>
    <property type="match status" value="1"/>
</dbReference>
<evidence type="ECO:0000313" key="13">
    <source>
        <dbReference type="Proteomes" id="UP001172457"/>
    </source>
</evidence>
<keyword evidence="4" id="KW-0547">Nucleotide-binding</keyword>